<name>A0AAN8VZU9_9MAGN</name>
<comment type="caution">
    <text evidence="3">The sequence shown here is derived from an EMBL/GenBank/DDBJ whole genome shotgun (WGS) entry which is preliminary data.</text>
</comment>
<protein>
    <submittedName>
        <fullName evidence="3">Pentatricopeptide repeat</fullName>
    </submittedName>
</protein>
<dbReference type="PANTHER" id="PTHR45613:SF9">
    <property type="entry name" value="MITOCHONDRIAL GROUP I INTRON SPLICING FACTOR CCM1"/>
    <property type="match status" value="1"/>
</dbReference>
<dbReference type="Gene3D" id="1.25.40.10">
    <property type="entry name" value="Tetratricopeptide repeat domain"/>
    <property type="match status" value="2"/>
</dbReference>
<dbReference type="InterPro" id="IPR002885">
    <property type="entry name" value="PPR_rpt"/>
</dbReference>
<feature type="repeat" description="PPR" evidence="2">
    <location>
        <begin position="149"/>
        <end position="183"/>
    </location>
</feature>
<accession>A0AAN8VZU9</accession>
<dbReference type="NCBIfam" id="TIGR00756">
    <property type="entry name" value="PPR"/>
    <property type="match status" value="2"/>
</dbReference>
<gene>
    <name evidence="3" type="ORF">RJ641_024506</name>
</gene>
<organism evidence="3 4">
    <name type="scientific">Dillenia turbinata</name>
    <dbReference type="NCBI Taxonomy" id="194707"/>
    <lineage>
        <taxon>Eukaryota</taxon>
        <taxon>Viridiplantae</taxon>
        <taxon>Streptophyta</taxon>
        <taxon>Embryophyta</taxon>
        <taxon>Tracheophyta</taxon>
        <taxon>Spermatophyta</taxon>
        <taxon>Magnoliopsida</taxon>
        <taxon>eudicotyledons</taxon>
        <taxon>Gunneridae</taxon>
        <taxon>Pentapetalae</taxon>
        <taxon>Dilleniales</taxon>
        <taxon>Dilleniaceae</taxon>
        <taxon>Dillenia</taxon>
    </lineage>
</organism>
<dbReference type="InterPro" id="IPR011990">
    <property type="entry name" value="TPR-like_helical_dom_sf"/>
</dbReference>
<evidence type="ECO:0000256" key="2">
    <source>
        <dbReference type="PROSITE-ProRule" id="PRU00708"/>
    </source>
</evidence>
<dbReference type="PROSITE" id="PS51375">
    <property type="entry name" value="PPR"/>
    <property type="match status" value="1"/>
</dbReference>
<sequence length="297" mass="33238">MLSTTSLNSTRNHFLGRNRRWPHSPCKAKWHELFTRQLMQSASELPPTSNSNPNQPPHLLSSPINSFALYTYKPDPHAYNFVIKTLARNSQFNDLQLVLDHLQNVEDFEIPEFILTEVIKISGFLVKQKEGMDALGVLSQMKSDRNKPDVVCYTMVLDGVIECVDFEKAEELFDEMALLGQVPDVYTYNYINGPFIIDSLIRSGEVFDACGLFKDMSSKKLNPSSSTFDEILFRFCQQGLVNEAGVLPGEAVVRILAHGSGMGSSTSLMWMSSLFDSSSPHEGGLYTHAPVIGFSKQ</sequence>
<keyword evidence="4" id="KW-1185">Reference proteome</keyword>
<dbReference type="Pfam" id="PF01535">
    <property type="entry name" value="PPR"/>
    <property type="match status" value="1"/>
</dbReference>
<dbReference type="Proteomes" id="UP001370490">
    <property type="component" value="Unassembled WGS sequence"/>
</dbReference>
<evidence type="ECO:0000313" key="4">
    <source>
        <dbReference type="Proteomes" id="UP001370490"/>
    </source>
</evidence>
<keyword evidence="1" id="KW-0677">Repeat</keyword>
<dbReference type="EMBL" id="JBAMMX010000003">
    <property type="protein sequence ID" value="KAK6943404.1"/>
    <property type="molecule type" value="Genomic_DNA"/>
</dbReference>
<evidence type="ECO:0000313" key="3">
    <source>
        <dbReference type="EMBL" id="KAK6943404.1"/>
    </source>
</evidence>
<evidence type="ECO:0000256" key="1">
    <source>
        <dbReference type="ARBA" id="ARBA00022737"/>
    </source>
</evidence>
<proteinExistence type="predicted"/>
<dbReference type="Pfam" id="PF13041">
    <property type="entry name" value="PPR_2"/>
    <property type="match status" value="1"/>
</dbReference>
<reference evidence="3 4" key="1">
    <citation type="submission" date="2023-12" db="EMBL/GenBank/DDBJ databases">
        <title>A high-quality genome assembly for Dillenia turbinata (Dilleniales).</title>
        <authorList>
            <person name="Chanderbali A."/>
        </authorList>
    </citation>
    <scope>NUCLEOTIDE SEQUENCE [LARGE SCALE GENOMIC DNA]</scope>
    <source>
        <strain evidence="3">LSX21</strain>
        <tissue evidence="3">Leaf</tissue>
    </source>
</reference>
<dbReference type="PANTHER" id="PTHR45613">
    <property type="entry name" value="PENTATRICOPEPTIDE REPEAT-CONTAINING PROTEIN"/>
    <property type="match status" value="1"/>
</dbReference>
<dbReference type="AlphaFoldDB" id="A0AAN8VZU9"/>